<dbReference type="GO" id="GO:0016787">
    <property type="term" value="F:hydrolase activity"/>
    <property type="evidence" value="ECO:0007669"/>
    <property type="project" value="UniProtKB-KW"/>
</dbReference>
<dbReference type="InterPro" id="IPR017853">
    <property type="entry name" value="GH"/>
</dbReference>
<reference evidence="2 3" key="1">
    <citation type="submission" date="2017-01" db="EMBL/GenBank/DDBJ databases">
        <authorList>
            <person name="Varghese N."/>
            <person name="Submissions S."/>
        </authorList>
    </citation>
    <scope>NUCLEOTIDE SEQUENCE [LARGE SCALE GENOMIC DNA]</scope>
    <source>
        <strain evidence="2 3">ATCC 23464</strain>
    </source>
</reference>
<protein>
    <submittedName>
        <fullName evidence="2">Glycosyl hydrolases family 18</fullName>
    </submittedName>
</protein>
<evidence type="ECO:0000259" key="1">
    <source>
        <dbReference type="Pfam" id="PF00704"/>
    </source>
</evidence>
<name>A0ABY1K4A9_9BACL</name>
<gene>
    <name evidence="2" type="ORF">SAMN05421578_10980</name>
</gene>
<dbReference type="PANTHER" id="PTHR46066">
    <property type="entry name" value="CHITINASE DOMAIN-CONTAINING PROTEIN 1 FAMILY MEMBER"/>
    <property type="match status" value="1"/>
</dbReference>
<dbReference type="Gene3D" id="3.20.20.80">
    <property type="entry name" value="Glycosidases"/>
    <property type="match status" value="1"/>
</dbReference>
<keyword evidence="2" id="KW-0378">Hydrolase</keyword>
<accession>A0ABY1K4A9</accession>
<proteinExistence type="predicted"/>
<dbReference type="Proteomes" id="UP000186666">
    <property type="component" value="Unassembled WGS sequence"/>
</dbReference>
<sequence length="359" mass="40757">MYKLIARNKWLVIASILIIVFIMAMFKGLSGNTSHVEVKPTKVEPNPALSTWVVDWQWKSGMDDLRSISSGLTNVQVFAAYFDEMDHLYFTDQINEAMPAIFDTLKESGLADVDLTLVNDRLNQDGTGVQKDPDLITRLMATDKSRSKHIDEIVDTLTKYDFGGVEIDYEKIKDSDWRNVCDFYTELYQRLHAMDKTLRIVLESRMPIEKLALPKGQTYVMMAYNLYGTHSGPGPKADLAFITQLAARMDQLPGENIIAISAGGFDWADQGKVTALTEKRASQLSLKSVNPPKRDEASGSMYFDYIDDDLAKHTVWYADEVTLSQWMSTLRQSGYPKIAIWRLGELGEETLQQLNRWVQ</sequence>
<organism evidence="2 3">
    <name type="scientific">Paenibacillus macquariensis</name>
    <dbReference type="NCBI Taxonomy" id="948756"/>
    <lineage>
        <taxon>Bacteria</taxon>
        <taxon>Bacillati</taxon>
        <taxon>Bacillota</taxon>
        <taxon>Bacilli</taxon>
        <taxon>Bacillales</taxon>
        <taxon>Paenibacillaceae</taxon>
        <taxon>Paenibacillus</taxon>
    </lineage>
</organism>
<evidence type="ECO:0000313" key="3">
    <source>
        <dbReference type="Proteomes" id="UP000186666"/>
    </source>
</evidence>
<dbReference type="Gene3D" id="3.10.50.10">
    <property type="match status" value="1"/>
</dbReference>
<dbReference type="EMBL" id="FTNK01000009">
    <property type="protein sequence ID" value="SIR23638.1"/>
    <property type="molecule type" value="Genomic_DNA"/>
</dbReference>
<dbReference type="RefSeq" id="WP_244555983.1">
    <property type="nucleotide sequence ID" value="NZ_FTNK01000009.1"/>
</dbReference>
<evidence type="ECO:0000313" key="2">
    <source>
        <dbReference type="EMBL" id="SIR23638.1"/>
    </source>
</evidence>
<dbReference type="SUPFAM" id="SSF51445">
    <property type="entry name" value="(Trans)glycosidases"/>
    <property type="match status" value="1"/>
</dbReference>
<dbReference type="InterPro" id="IPR029070">
    <property type="entry name" value="Chitinase_insertion_sf"/>
</dbReference>
<dbReference type="Pfam" id="PF00704">
    <property type="entry name" value="Glyco_hydro_18"/>
    <property type="match status" value="1"/>
</dbReference>
<feature type="domain" description="GH18" evidence="1">
    <location>
        <begin position="137"/>
        <end position="344"/>
    </location>
</feature>
<keyword evidence="3" id="KW-1185">Reference proteome</keyword>
<comment type="caution">
    <text evidence="2">The sequence shown here is derived from an EMBL/GenBank/DDBJ whole genome shotgun (WGS) entry which is preliminary data.</text>
</comment>
<dbReference type="PANTHER" id="PTHR46066:SF2">
    <property type="entry name" value="CHITINASE DOMAIN-CONTAINING PROTEIN 1"/>
    <property type="match status" value="1"/>
</dbReference>
<dbReference type="InterPro" id="IPR001223">
    <property type="entry name" value="Glyco_hydro18_cat"/>
</dbReference>